<dbReference type="Proteomes" id="UP000008022">
    <property type="component" value="Unassembled WGS sequence"/>
</dbReference>
<sequence>MSTEGCSSWRCCRRRVGRNLLVFWTAACFPSASEYCLHLPLLQSSPAQFHRRPSPFPPRPSATASSFSTLLSPATPPPPYLLTSSLHLADASWGRPDPAFLSSKPPDPSPS</sequence>
<keyword evidence="3" id="KW-1185">Reference proteome</keyword>
<dbReference type="EnsemblPlants" id="ORUFI01G18440.2">
    <property type="protein sequence ID" value="ORUFI01G18440.2"/>
    <property type="gene ID" value="ORUFI01G18440"/>
</dbReference>
<reference evidence="3" key="1">
    <citation type="submission" date="2013-06" db="EMBL/GenBank/DDBJ databases">
        <authorList>
            <person name="Zhao Q."/>
        </authorList>
    </citation>
    <scope>NUCLEOTIDE SEQUENCE</scope>
    <source>
        <strain evidence="3">cv. W1943</strain>
    </source>
</reference>
<organism evidence="2 3">
    <name type="scientific">Oryza rufipogon</name>
    <name type="common">Brownbeard rice</name>
    <name type="synonym">Asian wild rice</name>
    <dbReference type="NCBI Taxonomy" id="4529"/>
    <lineage>
        <taxon>Eukaryota</taxon>
        <taxon>Viridiplantae</taxon>
        <taxon>Streptophyta</taxon>
        <taxon>Embryophyta</taxon>
        <taxon>Tracheophyta</taxon>
        <taxon>Spermatophyta</taxon>
        <taxon>Magnoliopsida</taxon>
        <taxon>Liliopsida</taxon>
        <taxon>Poales</taxon>
        <taxon>Poaceae</taxon>
        <taxon>BOP clade</taxon>
        <taxon>Oryzoideae</taxon>
        <taxon>Oryzeae</taxon>
        <taxon>Oryzinae</taxon>
        <taxon>Oryza</taxon>
    </lineage>
</organism>
<name>A0A0E0MWS2_ORYRU</name>
<reference evidence="2" key="2">
    <citation type="submission" date="2015-06" db="UniProtKB">
        <authorList>
            <consortium name="EnsemblPlants"/>
        </authorList>
    </citation>
    <scope>IDENTIFICATION</scope>
</reference>
<feature type="compositionally biased region" description="Low complexity" evidence="1">
    <location>
        <begin position="61"/>
        <end position="71"/>
    </location>
</feature>
<evidence type="ECO:0000256" key="1">
    <source>
        <dbReference type="SAM" id="MobiDB-lite"/>
    </source>
</evidence>
<proteinExistence type="predicted"/>
<dbReference type="AlphaFoldDB" id="A0A0E0MWS2"/>
<accession>A0A0E0MWS2</accession>
<evidence type="ECO:0000313" key="2">
    <source>
        <dbReference type="EnsemblPlants" id="ORUFI01G18440.2"/>
    </source>
</evidence>
<feature type="region of interest" description="Disordered" evidence="1">
    <location>
        <begin position="48"/>
        <end position="71"/>
    </location>
</feature>
<protein>
    <submittedName>
        <fullName evidence="2">Uncharacterized protein</fullName>
    </submittedName>
</protein>
<dbReference type="HOGENOM" id="CLU_2190731_0_0_1"/>
<evidence type="ECO:0000313" key="3">
    <source>
        <dbReference type="Proteomes" id="UP000008022"/>
    </source>
</evidence>
<dbReference type="Gramene" id="ORUFI01G18440.2">
    <property type="protein sequence ID" value="ORUFI01G18440.2"/>
    <property type="gene ID" value="ORUFI01G18440"/>
</dbReference>